<accession>A0A6P8F0N9</accession>
<dbReference type="Proteomes" id="UP000515152">
    <property type="component" value="Chromosome 24"/>
</dbReference>
<keyword evidence="1" id="KW-1185">Reference proteome</keyword>
<dbReference type="OrthoDB" id="9329195at2759"/>
<dbReference type="RefSeq" id="XP_031417801.2">
    <property type="nucleotide sequence ID" value="XM_031561941.2"/>
</dbReference>
<dbReference type="GeneID" id="105895800"/>
<sequence>MSLLLQLNGLFKPLEALEVLSPGQMAELMVAPLPGLSDKEDVIDGVFDYLAPSPLDRRLPEVLQSVVMLSAQPGIIPCSSYKVLFNRMDRLIPVVTVALETVITSAKTALLTRVPPGCTIYSGECNVTPINETEICLNINSTALQHHLDNRQASGSLCNFSVSQYACAELSTLTAEDLVTLFTCKMNEDHPKETWKLLITKVNPILGHALDLFNGTMLTASPAVSHVLDVISEVSFSTFSTEHVRDVAYVNRWFQTRLRPFLPFVTPAFLSCLATKNFTCQTYQDVVQTLGHRYGEMADSAQIQVYTDFIEVFLSKKPVAGCTAGIANSAVWLEKNFGPFSAAASVLDMQRLQGSFSLMEALPRLILRQLVEASVTPGLLTSPADVTTLLQRVPDPLLASYFDMLAPAAQGISIAAPLRSAMLQQVFERANLSTASVPDSEALVWLNDRMAFLLPNLSPDHVGPYFNIIRLRQCNTSQQAVALLNTTLPTLDDDTQAQVYSNIIRVLTEPSPLRCYGSGSFYSFLETSFMGFGFPNLTTFLSLIPASRKAEVMNSIPPAQVGSFLRRPGTVDDMTKLCQIFDDYTQTPQFLETESVPEAIQPHILPCVWPRALAAGSPAEADLWFDAALSRYLRYLNKDLVSYAVLRDARCLAFRKFVAATENHNYTSSDFTQQDVYSTIHSYLSIAPTPRCYNASLPQLASTAWFANYIGTFIEFTSLQDLNTFGGASLQPFTTNLANLLLFNQTAVPLNVTNFYVELLYQQNPNFSPVQ</sequence>
<dbReference type="KEGG" id="char:105895800"/>
<name>A0A6P8F0N9_CLUHA</name>
<evidence type="ECO:0000313" key="1">
    <source>
        <dbReference type="Proteomes" id="UP000515152"/>
    </source>
</evidence>
<dbReference type="AlphaFoldDB" id="A0A6P8F0N9"/>
<gene>
    <name evidence="2" type="primary">LOC105895800</name>
</gene>
<organism evidence="1 2">
    <name type="scientific">Clupea harengus</name>
    <name type="common">Atlantic herring</name>
    <dbReference type="NCBI Taxonomy" id="7950"/>
    <lineage>
        <taxon>Eukaryota</taxon>
        <taxon>Metazoa</taxon>
        <taxon>Chordata</taxon>
        <taxon>Craniata</taxon>
        <taxon>Vertebrata</taxon>
        <taxon>Euteleostomi</taxon>
        <taxon>Actinopterygii</taxon>
        <taxon>Neopterygii</taxon>
        <taxon>Teleostei</taxon>
        <taxon>Clupei</taxon>
        <taxon>Clupeiformes</taxon>
        <taxon>Clupeoidei</taxon>
        <taxon>Clupeidae</taxon>
        <taxon>Clupea</taxon>
    </lineage>
</organism>
<evidence type="ECO:0000313" key="2">
    <source>
        <dbReference type="RefSeq" id="XP_031417801.2"/>
    </source>
</evidence>
<protein>
    <submittedName>
        <fullName evidence="2">Uncharacterized protein LOC105895800</fullName>
    </submittedName>
</protein>
<proteinExistence type="predicted"/>
<reference evidence="2" key="1">
    <citation type="submission" date="2025-08" db="UniProtKB">
        <authorList>
            <consortium name="RefSeq"/>
        </authorList>
    </citation>
    <scope>IDENTIFICATION</scope>
</reference>